<sequence length="65" mass="6872">MKAEAIVESGSYPHSFDSVLTHFASKHSSVLITGPPRDKMCVSTSSGMLLEAGSNAVMGIFKVKT</sequence>
<proteinExistence type="predicted"/>
<reference evidence="1 2" key="1">
    <citation type="submission" date="2014-06" db="EMBL/GenBank/DDBJ databases">
        <title>Draft genome sequence of iron oxidizing acidophile Leptospirillum ferriphilum DSM14647.</title>
        <authorList>
            <person name="Cardenas J.P."/>
            <person name="Lazcano M."/>
            <person name="Ossandon F.J."/>
            <person name="Corbett M."/>
            <person name="Holmes D.S."/>
            <person name="Watkin E."/>
        </authorList>
    </citation>
    <scope>NUCLEOTIDE SEQUENCE [LARGE SCALE GENOMIC DNA]</scope>
    <source>
        <strain evidence="1 2">DSM 14647</strain>
    </source>
</reference>
<evidence type="ECO:0000313" key="1">
    <source>
        <dbReference type="EMBL" id="KGA93018.1"/>
    </source>
</evidence>
<dbReference type="EMBL" id="JPGK01000009">
    <property type="protein sequence ID" value="KGA93018.1"/>
    <property type="molecule type" value="Genomic_DNA"/>
</dbReference>
<accession>A0A094W6H0</accession>
<organism evidence="1 2">
    <name type="scientific">Leptospirillum ferriphilum</name>
    <dbReference type="NCBI Taxonomy" id="178606"/>
    <lineage>
        <taxon>Bacteria</taxon>
        <taxon>Pseudomonadati</taxon>
        <taxon>Nitrospirota</taxon>
        <taxon>Nitrospiria</taxon>
        <taxon>Nitrospirales</taxon>
        <taxon>Nitrospiraceae</taxon>
        <taxon>Leptospirillum</taxon>
    </lineage>
</organism>
<dbReference type="Proteomes" id="UP000029452">
    <property type="component" value="Unassembled WGS sequence"/>
</dbReference>
<dbReference type="AlphaFoldDB" id="A0A094W6H0"/>
<evidence type="ECO:0000313" key="2">
    <source>
        <dbReference type="Proteomes" id="UP000029452"/>
    </source>
</evidence>
<gene>
    <name evidence="1" type="ORF">LptCag_0878</name>
</gene>
<dbReference type="PATRIC" id="fig|178606.4.peg.2215"/>
<protein>
    <submittedName>
        <fullName evidence="1">Uncharacterized protein</fullName>
    </submittedName>
</protein>
<comment type="caution">
    <text evidence="1">The sequence shown here is derived from an EMBL/GenBank/DDBJ whole genome shotgun (WGS) entry which is preliminary data.</text>
</comment>
<name>A0A094W6H0_9BACT</name>